<dbReference type="Proteomes" id="UP000821845">
    <property type="component" value="Chromosome 8"/>
</dbReference>
<protein>
    <submittedName>
        <fullName evidence="1">Uncharacterized protein</fullName>
    </submittedName>
</protein>
<evidence type="ECO:0000313" key="2">
    <source>
        <dbReference type="Proteomes" id="UP000821845"/>
    </source>
</evidence>
<keyword evidence="2" id="KW-1185">Reference proteome</keyword>
<accession>A0ACB7RT24</accession>
<sequence length="194" mass="21933">MPENMSHFLPELEQESFSPEDFVERLAWRSLGGNMDPETFDPSVLQEAFKQGIRDLQVLFEMTQKKCERLEMICREEEARHCHKVAELQDKNKTKWRCHGSAAWRFVLLMGERGKVSAACGSSRGSVTQFEWQLADRQFGSQCPGVLQPCGPGILQLCGPGELRCPPITNLVVPGLRTCDLSVARHQKGNCERL</sequence>
<reference evidence="1" key="1">
    <citation type="submission" date="2020-05" db="EMBL/GenBank/DDBJ databases">
        <title>Large-scale comparative analyses of tick genomes elucidate their genetic diversity and vector capacities.</title>
        <authorList>
            <person name="Jia N."/>
            <person name="Wang J."/>
            <person name="Shi W."/>
            <person name="Du L."/>
            <person name="Sun Y."/>
            <person name="Zhan W."/>
            <person name="Jiang J."/>
            <person name="Wang Q."/>
            <person name="Zhang B."/>
            <person name="Ji P."/>
            <person name="Sakyi L.B."/>
            <person name="Cui X."/>
            <person name="Yuan T."/>
            <person name="Jiang B."/>
            <person name="Yang W."/>
            <person name="Lam T.T.-Y."/>
            <person name="Chang Q."/>
            <person name="Ding S."/>
            <person name="Wang X."/>
            <person name="Zhu J."/>
            <person name="Ruan X."/>
            <person name="Zhao L."/>
            <person name="Wei J."/>
            <person name="Que T."/>
            <person name="Du C."/>
            <person name="Cheng J."/>
            <person name="Dai P."/>
            <person name="Han X."/>
            <person name="Huang E."/>
            <person name="Gao Y."/>
            <person name="Liu J."/>
            <person name="Shao H."/>
            <person name="Ye R."/>
            <person name="Li L."/>
            <person name="Wei W."/>
            <person name="Wang X."/>
            <person name="Wang C."/>
            <person name="Yang T."/>
            <person name="Huo Q."/>
            <person name="Li W."/>
            <person name="Guo W."/>
            <person name="Chen H."/>
            <person name="Zhou L."/>
            <person name="Ni X."/>
            <person name="Tian J."/>
            <person name="Zhou Y."/>
            <person name="Sheng Y."/>
            <person name="Liu T."/>
            <person name="Pan Y."/>
            <person name="Xia L."/>
            <person name="Li J."/>
            <person name="Zhao F."/>
            <person name="Cao W."/>
        </authorList>
    </citation>
    <scope>NUCLEOTIDE SEQUENCE</scope>
    <source>
        <strain evidence="1">Hyas-2018</strain>
    </source>
</reference>
<dbReference type="EMBL" id="CM023488">
    <property type="protein sequence ID" value="KAH6924957.1"/>
    <property type="molecule type" value="Genomic_DNA"/>
</dbReference>
<evidence type="ECO:0000313" key="1">
    <source>
        <dbReference type="EMBL" id="KAH6924957.1"/>
    </source>
</evidence>
<name>A0ACB7RT24_HYAAI</name>
<comment type="caution">
    <text evidence="1">The sequence shown here is derived from an EMBL/GenBank/DDBJ whole genome shotgun (WGS) entry which is preliminary data.</text>
</comment>
<proteinExistence type="predicted"/>
<organism evidence="1 2">
    <name type="scientific">Hyalomma asiaticum</name>
    <name type="common">Tick</name>
    <dbReference type="NCBI Taxonomy" id="266040"/>
    <lineage>
        <taxon>Eukaryota</taxon>
        <taxon>Metazoa</taxon>
        <taxon>Ecdysozoa</taxon>
        <taxon>Arthropoda</taxon>
        <taxon>Chelicerata</taxon>
        <taxon>Arachnida</taxon>
        <taxon>Acari</taxon>
        <taxon>Parasitiformes</taxon>
        <taxon>Ixodida</taxon>
        <taxon>Ixodoidea</taxon>
        <taxon>Ixodidae</taxon>
        <taxon>Hyalomminae</taxon>
        <taxon>Hyalomma</taxon>
    </lineage>
</organism>
<gene>
    <name evidence="1" type="ORF">HPB50_027028</name>
</gene>